<name>A0ABD2Q542_9PLAT</name>
<protein>
    <submittedName>
        <fullName evidence="1">Uncharacterized protein</fullName>
    </submittedName>
</protein>
<proteinExistence type="predicted"/>
<dbReference type="Proteomes" id="UP001626550">
    <property type="component" value="Unassembled WGS sequence"/>
</dbReference>
<sequence length="183" mass="21145">MVKQTSIMYDSLFAFANAFVQHMCHGMGMHITLPQMPTELSVSMRLGIIQLRDLQSSPNVASQYILVKQLLCKWSHETRKLSLAEKIEGFQKRILRMISLDRGWDKFCGALVLICMCASHLHSHDQQQPGVILFLVIKCLEEGLQMYLREQTRREVSCVMQVFQQLEARGYTCYLGGRRKYIV</sequence>
<organism evidence="1 2">
    <name type="scientific">Cichlidogyrus casuarinus</name>
    <dbReference type="NCBI Taxonomy" id="1844966"/>
    <lineage>
        <taxon>Eukaryota</taxon>
        <taxon>Metazoa</taxon>
        <taxon>Spiralia</taxon>
        <taxon>Lophotrochozoa</taxon>
        <taxon>Platyhelminthes</taxon>
        <taxon>Monogenea</taxon>
        <taxon>Monopisthocotylea</taxon>
        <taxon>Dactylogyridea</taxon>
        <taxon>Ancyrocephalidae</taxon>
        <taxon>Cichlidogyrus</taxon>
    </lineage>
</organism>
<keyword evidence="2" id="KW-1185">Reference proteome</keyword>
<dbReference type="AlphaFoldDB" id="A0ABD2Q542"/>
<dbReference type="EMBL" id="JBJKFK010000923">
    <property type="protein sequence ID" value="KAL3314717.1"/>
    <property type="molecule type" value="Genomic_DNA"/>
</dbReference>
<accession>A0ABD2Q542</accession>
<comment type="caution">
    <text evidence="1">The sequence shown here is derived from an EMBL/GenBank/DDBJ whole genome shotgun (WGS) entry which is preliminary data.</text>
</comment>
<reference evidence="1 2" key="1">
    <citation type="submission" date="2024-11" db="EMBL/GenBank/DDBJ databases">
        <title>Adaptive evolution of stress response genes in parasites aligns with host niche diversity.</title>
        <authorList>
            <person name="Hahn C."/>
            <person name="Resl P."/>
        </authorList>
    </citation>
    <scope>NUCLEOTIDE SEQUENCE [LARGE SCALE GENOMIC DNA]</scope>
    <source>
        <strain evidence="1">EGGRZ-B1_66</strain>
        <tissue evidence="1">Body</tissue>
    </source>
</reference>
<evidence type="ECO:0000313" key="1">
    <source>
        <dbReference type="EMBL" id="KAL3314717.1"/>
    </source>
</evidence>
<gene>
    <name evidence="1" type="ORF">Ciccas_006657</name>
</gene>
<evidence type="ECO:0000313" key="2">
    <source>
        <dbReference type="Proteomes" id="UP001626550"/>
    </source>
</evidence>